<organism evidence="3 4">
    <name type="scientific">Tribonema minus</name>
    <dbReference type="NCBI Taxonomy" id="303371"/>
    <lineage>
        <taxon>Eukaryota</taxon>
        <taxon>Sar</taxon>
        <taxon>Stramenopiles</taxon>
        <taxon>Ochrophyta</taxon>
        <taxon>PX clade</taxon>
        <taxon>Xanthophyceae</taxon>
        <taxon>Tribonematales</taxon>
        <taxon>Tribonemataceae</taxon>
        <taxon>Tribonema</taxon>
    </lineage>
</organism>
<keyword evidence="2" id="KW-0732">Signal</keyword>
<keyword evidence="1" id="KW-0472">Membrane</keyword>
<proteinExistence type="predicted"/>
<dbReference type="Proteomes" id="UP000664859">
    <property type="component" value="Unassembled WGS sequence"/>
</dbReference>
<keyword evidence="4" id="KW-1185">Reference proteome</keyword>
<comment type="caution">
    <text evidence="3">The sequence shown here is derived from an EMBL/GenBank/DDBJ whole genome shotgun (WGS) entry which is preliminary data.</text>
</comment>
<protein>
    <submittedName>
        <fullName evidence="3">Uncharacterized protein</fullName>
    </submittedName>
</protein>
<feature type="transmembrane region" description="Helical" evidence="1">
    <location>
        <begin position="76"/>
        <end position="98"/>
    </location>
</feature>
<accession>A0A835Z7S4</accession>
<evidence type="ECO:0000313" key="3">
    <source>
        <dbReference type="EMBL" id="KAG5183843.1"/>
    </source>
</evidence>
<gene>
    <name evidence="3" type="ORF">JKP88DRAFT_238153</name>
</gene>
<evidence type="ECO:0000256" key="2">
    <source>
        <dbReference type="SAM" id="SignalP"/>
    </source>
</evidence>
<sequence>MKFVALIVALCLACASAFVTSPVNSLARVSAPKTQAKMSMSLDAFATALPQAAQATNNAAVILAEASSKAGDFGGYVGPVAGLLAIGALILVLSPPLVDN</sequence>
<evidence type="ECO:0000256" key="1">
    <source>
        <dbReference type="SAM" id="Phobius"/>
    </source>
</evidence>
<dbReference type="EMBL" id="JAFCMP010000186">
    <property type="protein sequence ID" value="KAG5183843.1"/>
    <property type="molecule type" value="Genomic_DNA"/>
</dbReference>
<dbReference type="AlphaFoldDB" id="A0A835Z7S4"/>
<reference evidence="3" key="1">
    <citation type="submission" date="2021-02" db="EMBL/GenBank/DDBJ databases">
        <title>First Annotated Genome of the Yellow-green Alga Tribonema minus.</title>
        <authorList>
            <person name="Mahan K.M."/>
        </authorList>
    </citation>
    <scope>NUCLEOTIDE SEQUENCE</scope>
    <source>
        <strain evidence="3">UTEX B ZZ1240</strain>
    </source>
</reference>
<name>A0A835Z7S4_9STRA</name>
<keyword evidence="1" id="KW-0812">Transmembrane</keyword>
<keyword evidence="1" id="KW-1133">Transmembrane helix</keyword>
<feature type="chain" id="PRO_5032306872" evidence="2">
    <location>
        <begin position="18"/>
        <end position="100"/>
    </location>
</feature>
<evidence type="ECO:0000313" key="4">
    <source>
        <dbReference type="Proteomes" id="UP000664859"/>
    </source>
</evidence>
<feature type="signal peptide" evidence="2">
    <location>
        <begin position="1"/>
        <end position="17"/>
    </location>
</feature>